<keyword evidence="13" id="KW-1185">Reference proteome</keyword>
<evidence type="ECO:0000256" key="2">
    <source>
        <dbReference type="ARBA" id="ARBA00013274"/>
    </source>
</evidence>
<dbReference type="GO" id="GO:0004622">
    <property type="term" value="F:phosphatidylcholine lysophospholipase activity"/>
    <property type="evidence" value="ECO:0007669"/>
    <property type="project" value="UniProtKB-EC"/>
</dbReference>
<feature type="chain" id="PRO_5005130863" description="Lysophospholipase" evidence="9">
    <location>
        <begin position="20"/>
        <end position="677"/>
    </location>
</feature>
<dbReference type="PANTHER" id="PTHR10728">
    <property type="entry name" value="CYTOSOLIC PHOSPHOLIPASE A2"/>
    <property type="match status" value="1"/>
</dbReference>
<proteinExistence type="inferred from homology"/>
<dbReference type="SUPFAM" id="SSF52151">
    <property type="entry name" value="FabD/lysophospholipase-like"/>
    <property type="match status" value="1"/>
</dbReference>
<evidence type="ECO:0000313" key="13">
    <source>
        <dbReference type="Proteomes" id="UP000001640"/>
    </source>
</evidence>
<dbReference type="GO" id="GO:0005576">
    <property type="term" value="C:extracellular region"/>
    <property type="evidence" value="ECO:0007669"/>
    <property type="project" value="TreeGrafter"/>
</dbReference>
<dbReference type="HOGENOM" id="CLU_014602_0_0_1"/>
<dbReference type="InParanoid" id="G0VJJ2"/>
<evidence type="ECO:0000256" key="5">
    <source>
        <dbReference type="ARBA" id="ARBA00022963"/>
    </source>
</evidence>
<dbReference type="eggNOG" id="KOG1325">
    <property type="taxonomic scope" value="Eukaryota"/>
</dbReference>
<dbReference type="GO" id="GO:0005829">
    <property type="term" value="C:cytosol"/>
    <property type="evidence" value="ECO:0007669"/>
    <property type="project" value="TreeGrafter"/>
</dbReference>
<feature type="domain" description="PLA2c" evidence="11">
    <location>
        <begin position="32"/>
        <end position="581"/>
    </location>
</feature>
<keyword evidence="4 8" id="KW-0378">Hydrolase</keyword>
<dbReference type="FunFam" id="3.40.1090.10:FF:000010">
    <property type="entry name" value="Lysophospholipase"/>
    <property type="match status" value="1"/>
</dbReference>
<evidence type="ECO:0000256" key="10">
    <source>
        <dbReference type="SAM" id="MobiDB-lite"/>
    </source>
</evidence>
<evidence type="ECO:0000256" key="7">
    <source>
        <dbReference type="ARBA" id="ARBA00023180"/>
    </source>
</evidence>
<feature type="compositionally biased region" description="Low complexity" evidence="10">
    <location>
        <begin position="588"/>
        <end position="621"/>
    </location>
</feature>
<sequence>MQLQDLLLIAAISSNAVQAWSPSNGYAPANVTCADDVNLLREASDLSKDEQDWLKKRNTITAESLKTFLDRSTKNFSDSSSSLLNKLFQDGDNVPKIGIAASGGGYRAMLAGAGMLAAMDNRTSGANDHGLGGLLQSSTYLAGLSGGNWLTTTLAWNNWTSVQDIIDNITVENSIWDIDNSLFSISEMANSSIWTDIANDVKAKQDAGFNVTLADLWGRALAYNFFPDLYHGGAGYTWSTLRDSEVFKNAEMPFPITVADGRYPGTTVISLNATVFEFNPFEMGSWDPTLNSFTDVKYLGTNVSNGKPIDAGQCVAGFDNAGFVLGTSATLFNLMPLPFTSSMLPKSLSVLGDNFTASLADTYNDIAIYSPNPFRDADSVKSNFSKAIVDSDDLFLVDGGEDGEVIPLVPLLQEKRGLDVVFALDFNSDTTTSWPDGSSLVATYQRQFEDQGEGMSFPYVPDTETFIKYGLNTKPTFFGCDAKNLTDLEYIPPLIVYIPNSRYSFNSNTSTLQLSYNSSQRLGMIQNGFESATRGNFTDDPEFLGCIGCAIMRRKQQSLNETLPSECEQCFTNYCWNGTLAGSVAKNSSTTTNVSSSFRSSQTSTLDSSRSAASESSTATRSESRETSSRTSSRTSETSSSSSSMNTRNGAAAAFNLEDSSLLRYILTVFGIIAGIL</sequence>
<dbReference type="Proteomes" id="UP000001640">
    <property type="component" value="Chromosome 8"/>
</dbReference>
<dbReference type="OrthoDB" id="4084751at2759"/>
<dbReference type="RefSeq" id="XP_003678018.1">
    <property type="nucleotide sequence ID" value="XM_003677970.1"/>
</dbReference>
<gene>
    <name evidence="12" type="primary">NCAS0H03620</name>
    <name evidence="12" type="ordered locus">NCAS_0H03620</name>
</gene>
<dbReference type="InterPro" id="IPR016035">
    <property type="entry name" value="Acyl_Trfase/lysoPLipase"/>
</dbReference>
<evidence type="ECO:0000256" key="8">
    <source>
        <dbReference type="PROSITE-ProRule" id="PRU00555"/>
    </source>
</evidence>
<reference key="2">
    <citation type="submission" date="2011-08" db="EMBL/GenBank/DDBJ databases">
        <title>Genome sequence of Naumovozyma castellii.</title>
        <authorList>
            <person name="Gordon J.L."/>
            <person name="Armisen D."/>
            <person name="Proux-Wera E."/>
            <person name="OhEigeartaigh S.S."/>
            <person name="Byrne K.P."/>
            <person name="Wolfe K.H."/>
        </authorList>
    </citation>
    <scope>NUCLEOTIDE SEQUENCE</scope>
    <source>
        <strain>Type strain:CBS 4309</strain>
    </source>
</reference>
<dbReference type="PROSITE" id="PS51210">
    <property type="entry name" value="PLA2C"/>
    <property type="match status" value="1"/>
</dbReference>
<comment type="similarity">
    <text evidence="1 9">Belongs to the lysophospholipase family.</text>
</comment>
<dbReference type="GO" id="GO:0004623">
    <property type="term" value="F:phospholipase A2 activity"/>
    <property type="evidence" value="ECO:0007669"/>
    <property type="project" value="TreeGrafter"/>
</dbReference>
<dbReference type="KEGG" id="ncs:NCAS_0H03620"/>
<feature type="signal peptide" evidence="9">
    <location>
        <begin position="1"/>
        <end position="19"/>
    </location>
</feature>
<accession>G0VJJ2</accession>
<dbReference type="OMA" id="QLWSHIP"/>
<evidence type="ECO:0000313" key="12">
    <source>
        <dbReference type="EMBL" id="CCC71672.1"/>
    </source>
</evidence>
<organism evidence="12 13">
    <name type="scientific">Naumovozyma castellii</name>
    <name type="common">Yeast</name>
    <name type="synonym">Saccharomyces castellii</name>
    <dbReference type="NCBI Taxonomy" id="27288"/>
    <lineage>
        <taxon>Eukaryota</taxon>
        <taxon>Fungi</taxon>
        <taxon>Dikarya</taxon>
        <taxon>Ascomycota</taxon>
        <taxon>Saccharomycotina</taxon>
        <taxon>Saccharomycetes</taxon>
        <taxon>Saccharomycetales</taxon>
        <taxon>Saccharomycetaceae</taxon>
        <taxon>Naumovozyma</taxon>
    </lineage>
</organism>
<dbReference type="GO" id="GO:0046475">
    <property type="term" value="P:glycerophospholipid catabolic process"/>
    <property type="evidence" value="ECO:0007669"/>
    <property type="project" value="TreeGrafter"/>
</dbReference>
<dbReference type="STRING" id="1064592.G0VJJ2"/>
<protein>
    <recommendedName>
        <fullName evidence="2 9">Lysophospholipase</fullName>
        <ecNumber evidence="2 9">3.1.1.5</ecNumber>
    </recommendedName>
</protein>
<feature type="compositionally biased region" description="Low complexity" evidence="10">
    <location>
        <begin position="629"/>
        <end position="644"/>
    </location>
</feature>
<keyword evidence="6 8" id="KW-0443">Lipid metabolism</keyword>
<feature type="region of interest" description="Disordered" evidence="10">
    <location>
        <begin position="588"/>
        <end position="647"/>
    </location>
</feature>
<dbReference type="GO" id="GO:0005783">
    <property type="term" value="C:endoplasmic reticulum"/>
    <property type="evidence" value="ECO:0007669"/>
    <property type="project" value="TreeGrafter"/>
</dbReference>
<comment type="catalytic activity">
    <reaction evidence="9">
        <text>a 1-acyl-sn-glycero-3-phosphocholine + H2O = sn-glycerol 3-phosphocholine + a fatty acid + H(+)</text>
        <dbReference type="Rhea" id="RHEA:15177"/>
        <dbReference type="ChEBI" id="CHEBI:15377"/>
        <dbReference type="ChEBI" id="CHEBI:15378"/>
        <dbReference type="ChEBI" id="CHEBI:16870"/>
        <dbReference type="ChEBI" id="CHEBI:28868"/>
        <dbReference type="ChEBI" id="CHEBI:58168"/>
        <dbReference type="EC" id="3.1.1.5"/>
    </reaction>
</comment>
<dbReference type="EC" id="3.1.1.5" evidence="2 9"/>
<keyword evidence="5 8" id="KW-0442">Lipid degradation</keyword>
<keyword evidence="3 9" id="KW-0732">Signal</keyword>
<dbReference type="Gene3D" id="3.40.1090.10">
    <property type="entry name" value="Cytosolic phospholipase A2 catalytic domain"/>
    <property type="match status" value="1"/>
</dbReference>
<dbReference type="PANTHER" id="PTHR10728:SF33">
    <property type="entry name" value="LYSOPHOSPHOLIPASE 1-RELATED"/>
    <property type="match status" value="1"/>
</dbReference>
<dbReference type="InterPro" id="IPR002642">
    <property type="entry name" value="LysoPLipase_cat_dom"/>
</dbReference>
<evidence type="ECO:0000256" key="6">
    <source>
        <dbReference type="ARBA" id="ARBA00023098"/>
    </source>
</evidence>
<reference evidence="12 13" key="1">
    <citation type="journal article" date="2011" name="Proc. Natl. Acad. Sci. U.S.A.">
        <title>Evolutionary erosion of yeast sex chromosomes by mating-type switching accidents.</title>
        <authorList>
            <person name="Gordon J.L."/>
            <person name="Armisen D."/>
            <person name="Proux-Wera E."/>
            <person name="Oheigeartaigh S.S."/>
            <person name="Byrne K.P."/>
            <person name="Wolfe K.H."/>
        </authorList>
    </citation>
    <scope>NUCLEOTIDE SEQUENCE [LARGE SCALE GENOMIC DNA]</scope>
    <source>
        <strain evidence="13">ATCC 76901 / BCRC 22586 / CBS 4309 / NBRC 1992 / NRRL Y-12630</strain>
    </source>
</reference>
<evidence type="ECO:0000256" key="3">
    <source>
        <dbReference type="ARBA" id="ARBA00022729"/>
    </source>
</evidence>
<dbReference type="CDD" id="cd07203">
    <property type="entry name" value="cPLA2_Fungal_PLB"/>
    <property type="match status" value="1"/>
</dbReference>
<evidence type="ECO:0000259" key="11">
    <source>
        <dbReference type="PROSITE" id="PS51210"/>
    </source>
</evidence>
<dbReference type="GeneID" id="96905348"/>
<evidence type="ECO:0000256" key="4">
    <source>
        <dbReference type="ARBA" id="ARBA00022801"/>
    </source>
</evidence>
<evidence type="ECO:0000256" key="9">
    <source>
        <dbReference type="RuleBase" id="RU362103"/>
    </source>
</evidence>
<dbReference type="Pfam" id="PF01735">
    <property type="entry name" value="PLA2_B"/>
    <property type="match status" value="1"/>
</dbReference>
<name>G0VJJ2_NAUCA</name>
<dbReference type="EMBL" id="HE576759">
    <property type="protein sequence ID" value="CCC71672.1"/>
    <property type="molecule type" value="Genomic_DNA"/>
</dbReference>
<dbReference type="SMART" id="SM00022">
    <property type="entry name" value="PLAc"/>
    <property type="match status" value="1"/>
</dbReference>
<dbReference type="GO" id="GO:0005886">
    <property type="term" value="C:plasma membrane"/>
    <property type="evidence" value="ECO:0007669"/>
    <property type="project" value="TreeGrafter"/>
</dbReference>
<keyword evidence="7" id="KW-0325">Glycoprotein</keyword>
<evidence type="ECO:0000256" key="1">
    <source>
        <dbReference type="ARBA" id="ARBA00008780"/>
    </source>
</evidence>
<dbReference type="AlphaFoldDB" id="G0VJJ2"/>